<accession>A0A1K2HST2</accession>
<dbReference type="Proteomes" id="UP000183447">
    <property type="component" value="Unassembled WGS sequence"/>
</dbReference>
<gene>
    <name evidence="1" type="ORF">SAMN02983003_0264</name>
</gene>
<dbReference type="EMBL" id="FPKU01000001">
    <property type="protein sequence ID" value="SFZ81014.1"/>
    <property type="molecule type" value="Genomic_DNA"/>
</dbReference>
<dbReference type="AlphaFoldDB" id="A0A1K2HST2"/>
<keyword evidence="2" id="KW-1185">Reference proteome</keyword>
<organism evidence="1 2">
    <name type="scientific">Devosia enhydra</name>
    <dbReference type="NCBI Taxonomy" id="665118"/>
    <lineage>
        <taxon>Bacteria</taxon>
        <taxon>Pseudomonadati</taxon>
        <taxon>Pseudomonadota</taxon>
        <taxon>Alphaproteobacteria</taxon>
        <taxon>Hyphomicrobiales</taxon>
        <taxon>Devosiaceae</taxon>
        <taxon>Devosia</taxon>
    </lineage>
</organism>
<sequence>MSRSPRSALTIASASRIFGDALRCLVRFRGGHPGRATMVALALVTALPALAQDQVMPAPWPSFRPAPVPAEISPQEPVEPVPSPELAAPLAAFPDPAQSQAPASLRNALTATDAARAVATTLQDVKLSAMITDGGRPINDGLIWRVFETRTNQQGELQLAGSSYDPEGTFKLAPGNYVVHVAYGRAQASEPLEVGSENTEKAIILDAGAMRLNAAISGDVPIPINLLRFDIFNENDETSRGIVAQNLSPNDVVTLNAGTYHVVSHFGDINAVVRADLRVEPGQLTDATLYHQAAQVSFKLVTQAGGEAIADIDWTIKTEDGETIFAAIGAFPTTVLAEGDYLVLAKRGEQVFNRQFQVQPGQAREVEVLTTVY</sequence>
<evidence type="ECO:0000313" key="2">
    <source>
        <dbReference type="Proteomes" id="UP000183447"/>
    </source>
</evidence>
<dbReference type="STRING" id="665118.SAMN02983003_0264"/>
<evidence type="ECO:0000313" key="1">
    <source>
        <dbReference type="EMBL" id="SFZ81014.1"/>
    </source>
</evidence>
<name>A0A1K2HST2_9HYPH</name>
<dbReference type="RefSeq" id="WP_072338611.1">
    <property type="nucleotide sequence ID" value="NZ_FPKU01000001.1"/>
</dbReference>
<dbReference type="OrthoDB" id="9800206at2"/>
<reference evidence="1 2" key="1">
    <citation type="submission" date="2016-11" db="EMBL/GenBank/DDBJ databases">
        <authorList>
            <person name="Jaros S."/>
            <person name="Januszkiewicz K."/>
            <person name="Wedrychowicz H."/>
        </authorList>
    </citation>
    <scope>NUCLEOTIDE SEQUENCE [LARGE SCALE GENOMIC DNA]</scope>
    <source>
        <strain evidence="1 2">ATCC 23634</strain>
    </source>
</reference>
<proteinExistence type="predicted"/>
<protein>
    <submittedName>
        <fullName evidence="1">Uncharacterized protein</fullName>
    </submittedName>
</protein>